<evidence type="ECO:0000313" key="1">
    <source>
        <dbReference type="EMBL" id="SQI39047.1"/>
    </source>
</evidence>
<dbReference type="Proteomes" id="UP000249005">
    <property type="component" value="Chromosome 1"/>
</dbReference>
<dbReference type="AlphaFoldDB" id="A0A2X4UGP5"/>
<sequence length="240" mass="28491">MGYYGVSIMTSIKSTEKTIQAIKRALSPARMSTYESAFKAGADIHAPLDLYMWNAHLSAAFFIPLHFCEVVVRNAIAEALETQYGERWPWSSGFERSLPDPVNGYSQRKDLFSARKNQRMTKKVIPELKFVFWQRLLTRNNDCRLWNKHLNAIFPHIDPSWEINQRRQFIYERLERIRKLRNRIAHHEPIFLRELDTEYQIITQLIHLRSGITAEWMALHQQVQELIQHSPFSTRYFIKQ</sequence>
<accession>A0A2X4UGP5</accession>
<proteinExistence type="predicted"/>
<dbReference type="EMBL" id="LS483470">
    <property type="protein sequence ID" value="SQI39047.1"/>
    <property type="molecule type" value="Genomic_DNA"/>
</dbReference>
<protein>
    <submittedName>
        <fullName evidence="1">Abi-like protein</fullName>
    </submittedName>
</protein>
<reference evidence="1 2" key="1">
    <citation type="submission" date="2018-06" db="EMBL/GenBank/DDBJ databases">
        <authorList>
            <consortium name="Pathogen Informatics"/>
            <person name="Doyle S."/>
        </authorList>
    </citation>
    <scope>NUCLEOTIDE SEQUENCE [LARGE SCALE GENOMIC DNA]</scope>
    <source>
        <strain evidence="1 2">NCTC12151</strain>
    </source>
</reference>
<name>A0A2X4UGP5_9GAMM</name>
<dbReference type="KEGG" id="lri:NCTC12151_01291"/>
<keyword evidence="2" id="KW-1185">Reference proteome</keyword>
<gene>
    <name evidence="1" type="ORF">NCTC12151_01291</name>
</gene>
<organism evidence="1 2">
    <name type="scientific">Leminorella richardii</name>
    <dbReference type="NCBI Taxonomy" id="158841"/>
    <lineage>
        <taxon>Bacteria</taxon>
        <taxon>Pseudomonadati</taxon>
        <taxon>Pseudomonadota</taxon>
        <taxon>Gammaproteobacteria</taxon>
        <taxon>Enterobacterales</taxon>
        <taxon>Budviciaceae</taxon>
        <taxon>Leminorella</taxon>
    </lineage>
</organism>
<evidence type="ECO:0000313" key="2">
    <source>
        <dbReference type="Proteomes" id="UP000249005"/>
    </source>
</evidence>